<feature type="region of interest" description="Disordered" evidence="1">
    <location>
        <begin position="335"/>
        <end position="361"/>
    </location>
</feature>
<feature type="compositionally biased region" description="Basic and acidic residues" evidence="1">
    <location>
        <begin position="421"/>
        <end position="441"/>
    </location>
</feature>
<feature type="region of interest" description="Disordered" evidence="1">
    <location>
        <begin position="119"/>
        <end position="199"/>
    </location>
</feature>
<feature type="region of interest" description="Disordered" evidence="1">
    <location>
        <begin position="404"/>
        <end position="441"/>
    </location>
</feature>
<sequence length="441" mass="47243">MAAISDAQVDAILAAVATPADLPQRLSNPQGTSGDPNASPQIKRERVADAGGSLGSNTTTLPPPPPPPMSPMPRRSCSQRALFNGPSPEKGSGQERFRQMMSGQAIAKTFTTPPATYPQLPGLKPQGTQLPTAADYYPTPMNGTDGRAVSVNPSSQLFTAATGYGKDSGTSRSESMPAPQRDTSTNNGTSSSNSSTNKGVFRTTYSSLLSSECQSRRFNPAFTEWEGSPGKFYAKVRIQDHTITDARAYRNAMEAKQALAKQAVQWIRDNLPKDEIPTRAAQEANLKQAQINRARADRVRSNESYYDTGARSVHGNGNGLANGLANGYGSGGGNGYSHYSPSKDRPSRPQGGAVADYKKSDRQNLLEQIRSLYGNGRGPSDAVLADPAAARAFLEGFALGDRLRESAARAERRRSRSPKAGGDRRPGRDYRERSAAARPDY</sequence>
<accession>A0ABR1RIH7</accession>
<evidence type="ECO:0000313" key="3">
    <source>
        <dbReference type="Proteomes" id="UP001396898"/>
    </source>
</evidence>
<keyword evidence="3" id="KW-1185">Reference proteome</keyword>
<dbReference type="Proteomes" id="UP001396898">
    <property type="component" value="Unassembled WGS sequence"/>
</dbReference>
<dbReference type="Gene3D" id="3.30.160.20">
    <property type="match status" value="1"/>
</dbReference>
<feature type="region of interest" description="Disordered" evidence="1">
    <location>
        <begin position="19"/>
        <end position="99"/>
    </location>
</feature>
<proteinExistence type="predicted"/>
<comment type="caution">
    <text evidence="2">The sequence shown here is derived from an EMBL/GenBank/DDBJ whole genome shotgun (WGS) entry which is preliminary data.</text>
</comment>
<reference evidence="2 3" key="1">
    <citation type="submission" date="2023-01" db="EMBL/GenBank/DDBJ databases">
        <title>Analysis of 21 Apiospora genomes using comparative genomics revels a genus with tremendous synthesis potential of carbohydrate active enzymes and secondary metabolites.</title>
        <authorList>
            <person name="Sorensen T."/>
        </authorList>
    </citation>
    <scope>NUCLEOTIDE SEQUENCE [LARGE SCALE GENOMIC DNA]</scope>
    <source>
        <strain evidence="2 3">CBS 20057</strain>
    </source>
</reference>
<feature type="compositionally biased region" description="Pro residues" evidence="1">
    <location>
        <begin position="61"/>
        <end position="71"/>
    </location>
</feature>
<dbReference type="SUPFAM" id="SSF54768">
    <property type="entry name" value="dsRNA-binding domain-like"/>
    <property type="match status" value="1"/>
</dbReference>
<name>A0ABR1RIH7_9PEZI</name>
<feature type="compositionally biased region" description="Low complexity" evidence="1">
    <location>
        <begin position="183"/>
        <end position="197"/>
    </location>
</feature>
<dbReference type="EMBL" id="JAQQWI010000015">
    <property type="protein sequence ID" value="KAK8013079.1"/>
    <property type="molecule type" value="Genomic_DNA"/>
</dbReference>
<gene>
    <name evidence="2" type="ORF">PG991_010454</name>
</gene>
<feature type="compositionally biased region" description="Polar residues" evidence="1">
    <location>
        <begin position="25"/>
        <end position="40"/>
    </location>
</feature>
<evidence type="ECO:0000313" key="2">
    <source>
        <dbReference type="EMBL" id="KAK8013079.1"/>
    </source>
</evidence>
<evidence type="ECO:0000256" key="1">
    <source>
        <dbReference type="SAM" id="MobiDB-lite"/>
    </source>
</evidence>
<organism evidence="2 3">
    <name type="scientific">Apiospora marii</name>
    <dbReference type="NCBI Taxonomy" id="335849"/>
    <lineage>
        <taxon>Eukaryota</taxon>
        <taxon>Fungi</taxon>
        <taxon>Dikarya</taxon>
        <taxon>Ascomycota</taxon>
        <taxon>Pezizomycotina</taxon>
        <taxon>Sordariomycetes</taxon>
        <taxon>Xylariomycetidae</taxon>
        <taxon>Amphisphaeriales</taxon>
        <taxon>Apiosporaceae</taxon>
        <taxon>Apiospora</taxon>
    </lineage>
</organism>
<protein>
    <submittedName>
        <fullName evidence="2">Uncharacterized protein</fullName>
    </submittedName>
</protein>